<dbReference type="PANTHER" id="PTHR46986">
    <property type="entry name" value="ENDORIBONUCLEASE YBEY, CHLOROPLASTIC"/>
    <property type="match status" value="1"/>
</dbReference>
<proteinExistence type="inferred from homology"/>
<keyword evidence="4" id="KW-0479">Metal-binding</keyword>
<dbReference type="InterPro" id="IPR020549">
    <property type="entry name" value="YbeY_CS"/>
</dbReference>
<evidence type="ECO:0000256" key="5">
    <source>
        <dbReference type="ARBA" id="ARBA00022759"/>
    </source>
</evidence>
<evidence type="ECO:0000256" key="2">
    <source>
        <dbReference type="ARBA" id="ARBA00010875"/>
    </source>
</evidence>
<evidence type="ECO:0000256" key="4">
    <source>
        <dbReference type="ARBA" id="ARBA00022723"/>
    </source>
</evidence>
<dbReference type="PROSITE" id="PS01306">
    <property type="entry name" value="UPF0054"/>
    <property type="match status" value="1"/>
</dbReference>
<name>A0A1J5P0C7_9ZZZZ</name>
<evidence type="ECO:0000256" key="6">
    <source>
        <dbReference type="ARBA" id="ARBA00022801"/>
    </source>
</evidence>
<evidence type="ECO:0000313" key="8">
    <source>
        <dbReference type="EMBL" id="OIQ64542.1"/>
    </source>
</evidence>
<keyword evidence="6 8" id="KW-0378">Hydrolase</keyword>
<dbReference type="GO" id="GO:0004519">
    <property type="term" value="F:endonuclease activity"/>
    <property type="evidence" value="ECO:0007669"/>
    <property type="project" value="UniProtKB-KW"/>
</dbReference>
<keyword evidence="3" id="KW-0540">Nuclease</keyword>
<dbReference type="AlphaFoldDB" id="A0A1J5P0C7"/>
<dbReference type="InterPro" id="IPR023091">
    <property type="entry name" value="MetalPrtase_cat_dom_sf_prd"/>
</dbReference>
<comment type="cofactor">
    <cofactor evidence="1">
        <name>Zn(2+)</name>
        <dbReference type="ChEBI" id="CHEBI:29105"/>
    </cofactor>
</comment>
<gene>
    <name evidence="8" type="primary">ybeY_18</name>
    <name evidence="8" type="ORF">GALL_539060</name>
</gene>
<dbReference type="GO" id="GO:0004222">
    <property type="term" value="F:metalloendopeptidase activity"/>
    <property type="evidence" value="ECO:0007669"/>
    <property type="project" value="InterPro"/>
</dbReference>
<keyword evidence="5" id="KW-0255">Endonuclease</keyword>
<dbReference type="Pfam" id="PF02130">
    <property type="entry name" value="YbeY"/>
    <property type="match status" value="1"/>
</dbReference>
<dbReference type="NCBIfam" id="TIGR00043">
    <property type="entry name" value="rRNA maturation RNase YbeY"/>
    <property type="match status" value="1"/>
</dbReference>
<dbReference type="EMBL" id="MLJW01008034">
    <property type="protein sequence ID" value="OIQ64542.1"/>
    <property type="molecule type" value="Genomic_DNA"/>
</dbReference>
<keyword evidence="7" id="KW-0862">Zinc</keyword>
<dbReference type="Gene3D" id="3.40.390.30">
    <property type="entry name" value="Metalloproteases ('zincins'), catalytic domain"/>
    <property type="match status" value="1"/>
</dbReference>
<evidence type="ECO:0000256" key="3">
    <source>
        <dbReference type="ARBA" id="ARBA00022722"/>
    </source>
</evidence>
<protein>
    <submittedName>
        <fullName evidence="8">Endoribonuclease YbeY</fullName>
        <ecNumber evidence="8">3.1.-.-</ecNumber>
    </submittedName>
</protein>
<evidence type="ECO:0000256" key="1">
    <source>
        <dbReference type="ARBA" id="ARBA00001947"/>
    </source>
</evidence>
<dbReference type="SUPFAM" id="SSF55486">
    <property type="entry name" value="Metalloproteases ('zincins'), catalytic domain"/>
    <property type="match status" value="1"/>
</dbReference>
<dbReference type="EC" id="3.1.-.-" evidence="8"/>
<organism evidence="8">
    <name type="scientific">mine drainage metagenome</name>
    <dbReference type="NCBI Taxonomy" id="410659"/>
    <lineage>
        <taxon>unclassified sequences</taxon>
        <taxon>metagenomes</taxon>
        <taxon>ecological metagenomes</taxon>
    </lineage>
</organism>
<evidence type="ECO:0000256" key="7">
    <source>
        <dbReference type="ARBA" id="ARBA00022833"/>
    </source>
</evidence>
<comment type="similarity">
    <text evidence="2">Belongs to the endoribonuclease YbeY family.</text>
</comment>
<accession>A0A1J5P0C7</accession>
<comment type="caution">
    <text evidence="8">The sequence shown here is derived from an EMBL/GenBank/DDBJ whole genome shotgun (WGS) entry which is preliminary data.</text>
</comment>
<sequence>MPEELGDIAIAWETCNREADEQRKTLHNHVTHLIVHATLHLLGYDHIREGDATLMEKTETGILASLGVADPYS</sequence>
<dbReference type="InterPro" id="IPR002036">
    <property type="entry name" value="YbeY"/>
</dbReference>
<dbReference type="PANTHER" id="PTHR46986:SF1">
    <property type="entry name" value="ENDORIBONUCLEASE YBEY, CHLOROPLASTIC"/>
    <property type="match status" value="1"/>
</dbReference>
<dbReference type="GO" id="GO:0046872">
    <property type="term" value="F:metal ion binding"/>
    <property type="evidence" value="ECO:0007669"/>
    <property type="project" value="UniProtKB-KW"/>
</dbReference>
<dbReference type="GO" id="GO:0006364">
    <property type="term" value="P:rRNA processing"/>
    <property type="evidence" value="ECO:0007669"/>
    <property type="project" value="InterPro"/>
</dbReference>
<reference evidence="8" key="1">
    <citation type="submission" date="2016-10" db="EMBL/GenBank/DDBJ databases">
        <title>Sequence of Gallionella enrichment culture.</title>
        <authorList>
            <person name="Poehlein A."/>
            <person name="Muehling M."/>
            <person name="Daniel R."/>
        </authorList>
    </citation>
    <scope>NUCLEOTIDE SEQUENCE</scope>
</reference>